<dbReference type="EMBL" id="AOIO01000030">
    <property type="protein sequence ID" value="ELZ00466.1"/>
    <property type="molecule type" value="Genomic_DNA"/>
</dbReference>
<proteinExistence type="predicted"/>
<dbReference type="Pfam" id="PF00903">
    <property type="entry name" value="Glyoxalase"/>
    <property type="match status" value="1"/>
</dbReference>
<protein>
    <recommendedName>
        <fullName evidence="1">VOC domain-containing protein</fullName>
    </recommendedName>
</protein>
<accession>M0AP18</accession>
<dbReference type="InterPro" id="IPR029068">
    <property type="entry name" value="Glyas_Bleomycin-R_OHBP_Dase"/>
</dbReference>
<dbReference type="STRING" id="29540.C481_12489"/>
<dbReference type="InterPro" id="IPR004360">
    <property type="entry name" value="Glyas_Fos-R_dOase_dom"/>
</dbReference>
<reference evidence="2 3" key="1">
    <citation type="journal article" date="2014" name="PLoS Genet.">
        <title>Phylogenetically driven sequencing of extremely halophilic archaea reveals strategies for static and dynamic osmo-response.</title>
        <authorList>
            <person name="Becker E.A."/>
            <person name="Seitzer P.M."/>
            <person name="Tritt A."/>
            <person name="Larsen D."/>
            <person name="Krusor M."/>
            <person name="Yao A.I."/>
            <person name="Wu D."/>
            <person name="Madern D."/>
            <person name="Eisen J.A."/>
            <person name="Darling A.E."/>
            <person name="Facciotti M.T."/>
        </authorList>
    </citation>
    <scope>NUCLEOTIDE SEQUENCE [LARGE SCALE GENOMIC DNA]</scope>
    <source>
        <strain evidence="2 3">DSM 12278</strain>
    </source>
</reference>
<organism evidence="2 3">
    <name type="scientific">Natrialba asiatica (strain ATCC 700177 / DSM 12278 / JCM 9576 / FERM P-10747 / NBRC 102637 / 172P1)</name>
    <dbReference type="NCBI Taxonomy" id="29540"/>
    <lineage>
        <taxon>Archaea</taxon>
        <taxon>Methanobacteriati</taxon>
        <taxon>Methanobacteriota</taxon>
        <taxon>Stenosarchaea group</taxon>
        <taxon>Halobacteria</taxon>
        <taxon>Halobacteriales</taxon>
        <taxon>Natrialbaceae</taxon>
        <taxon>Natrialba</taxon>
    </lineage>
</organism>
<dbReference type="PROSITE" id="PS51819">
    <property type="entry name" value="VOC"/>
    <property type="match status" value="1"/>
</dbReference>
<dbReference type="InterPro" id="IPR037523">
    <property type="entry name" value="VOC_core"/>
</dbReference>
<dbReference type="Gene3D" id="3.10.180.10">
    <property type="entry name" value="2,3-Dihydroxybiphenyl 1,2-Dioxygenase, domain 1"/>
    <property type="match status" value="1"/>
</dbReference>
<dbReference type="AlphaFoldDB" id="M0AP18"/>
<comment type="caution">
    <text evidence="2">The sequence shown here is derived from an EMBL/GenBank/DDBJ whole genome shotgun (WGS) entry which is preliminary data.</text>
</comment>
<evidence type="ECO:0000259" key="1">
    <source>
        <dbReference type="PROSITE" id="PS51819"/>
    </source>
</evidence>
<dbReference type="SUPFAM" id="SSF54593">
    <property type="entry name" value="Glyoxalase/Bleomycin resistance protein/Dihydroxybiphenyl dioxygenase"/>
    <property type="match status" value="1"/>
</dbReference>
<dbReference type="eggNOG" id="arCOG03101">
    <property type="taxonomic scope" value="Archaea"/>
</dbReference>
<keyword evidence="3" id="KW-1185">Reference proteome</keyword>
<evidence type="ECO:0000313" key="3">
    <source>
        <dbReference type="Proteomes" id="UP000011554"/>
    </source>
</evidence>
<gene>
    <name evidence="2" type="ORF">C481_12489</name>
</gene>
<feature type="domain" description="VOC" evidence="1">
    <location>
        <begin position="7"/>
        <end position="151"/>
    </location>
</feature>
<evidence type="ECO:0000313" key="2">
    <source>
        <dbReference type="EMBL" id="ELZ00466.1"/>
    </source>
</evidence>
<dbReference type="Proteomes" id="UP000011554">
    <property type="component" value="Unassembled WGS sequence"/>
</dbReference>
<sequence>MGMPIHGVHHVVLLVSNIPHGEAFYEELFDMEVLFREGILDGEVGTIPERIDWEDALSKDVTPTMSFLGRDEFFLSVAEVESEATSRRVDHIAIAVDEVTFESVTNRAEKLGCPVERNAPHHRTFEDKQGFEWEINSSSPPPTQAFDTLDI</sequence>
<name>M0AP18_NATA1</name>